<reference evidence="1 2" key="1">
    <citation type="submission" date="2018-10" db="EMBL/GenBank/DDBJ databases">
        <title>Genomic Encyclopedia of Archaeal and Bacterial Type Strains, Phase II (KMG-II): from individual species to whole genera.</title>
        <authorList>
            <person name="Goeker M."/>
        </authorList>
    </citation>
    <scope>NUCLEOTIDE SEQUENCE [LARGE SCALE GENOMIC DNA]</scope>
    <source>
        <strain evidence="1 2">DSM 235</strain>
    </source>
</reference>
<dbReference type="AlphaFoldDB" id="A0A495VDM5"/>
<sequence>MIDASTTFHLLVNGGFALGIVGENLTVRPVSRLTEQLREAIRANKPELLALLRKANPHAPPPLSDAGHEAIREQEAGEPREVAEREVAAGMRVFQYRLADKPNRWLIVLAPGCDLDEARHALTLRFGPERLIDVREHRTAPHL</sequence>
<proteinExistence type="predicted"/>
<dbReference type="RefSeq" id="WP_120799455.1">
    <property type="nucleotide sequence ID" value="NZ_RBXL01000001.1"/>
</dbReference>
<evidence type="ECO:0000313" key="1">
    <source>
        <dbReference type="EMBL" id="RKT47496.1"/>
    </source>
</evidence>
<evidence type="ECO:0000313" key="2">
    <source>
        <dbReference type="Proteomes" id="UP000274556"/>
    </source>
</evidence>
<dbReference type="Proteomes" id="UP000274556">
    <property type="component" value="Unassembled WGS sequence"/>
</dbReference>
<name>A0A495VDM5_9GAMM</name>
<dbReference type="EMBL" id="RBXL01000001">
    <property type="protein sequence ID" value="RKT47496.1"/>
    <property type="molecule type" value="Genomic_DNA"/>
</dbReference>
<protein>
    <recommendedName>
        <fullName evidence="3">TubC N-terminal docking domain-containing protein</fullName>
    </recommendedName>
</protein>
<gene>
    <name evidence="1" type="ORF">BDD21_5088</name>
</gene>
<organism evidence="1 2">
    <name type="scientific">Thiocapsa rosea</name>
    <dbReference type="NCBI Taxonomy" id="69360"/>
    <lineage>
        <taxon>Bacteria</taxon>
        <taxon>Pseudomonadati</taxon>
        <taxon>Pseudomonadota</taxon>
        <taxon>Gammaproteobacteria</taxon>
        <taxon>Chromatiales</taxon>
        <taxon>Chromatiaceae</taxon>
        <taxon>Thiocapsa</taxon>
    </lineage>
</organism>
<dbReference type="InterPro" id="IPR044894">
    <property type="entry name" value="TubC_N_sf"/>
</dbReference>
<dbReference type="OrthoDB" id="5776724at2"/>
<comment type="caution">
    <text evidence="1">The sequence shown here is derived from an EMBL/GenBank/DDBJ whole genome shotgun (WGS) entry which is preliminary data.</text>
</comment>
<accession>A0A495VDM5</accession>
<keyword evidence="2" id="KW-1185">Reference proteome</keyword>
<dbReference type="Gene3D" id="1.10.10.1830">
    <property type="entry name" value="Non-ribosomal peptide synthase, adenylation domain"/>
    <property type="match status" value="1"/>
</dbReference>
<evidence type="ECO:0008006" key="3">
    <source>
        <dbReference type="Google" id="ProtNLM"/>
    </source>
</evidence>